<dbReference type="GO" id="GO:0046933">
    <property type="term" value="F:proton-transporting ATP synthase activity, rotational mechanism"/>
    <property type="evidence" value="ECO:0007669"/>
    <property type="project" value="UniProtKB-UniRule"/>
</dbReference>
<evidence type="ECO:0000256" key="2">
    <source>
        <dbReference type="ARBA" id="ARBA00022448"/>
    </source>
</evidence>
<keyword evidence="14" id="KW-0175">Coiled coil</keyword>
<gene>
    <name evidence="13" type="primary">atpF</name>
    <name evidence="15" type="ORF">FL622_12720</name>
</gene>
<comment type="similarity">
    <text evidence="1 13">Belongs to the ATPase B chain family.</text>
</comment>
<organism evidence="15 16">
    <name type="scientific">Trichloromonas acetexigens</name>
    <dbReference type="NCBI Taxonomy" id="38815"/>
    <lineage>
        <taxon>Bacteria</taxon>
        <taxon>Pseudomonadati</taxon>
        <taxon>Thermodesulfobacteriota</taxon>
        <taxon>Desulfuromonadia</taxon>
        <taxon>Desulfuromonadales</taxon>
        <taxon>Trichloromonadaceae</taxon>
        <taxon>Trichloromonas</taxon>
    </lineage>
</organism>
<dbReference type="HAMAP" id="MF_01398">
    <property type="entry name" value="ATP_synth_b_bprime"/>
    <property type="match status" value="1"/>
</dbReference>
<evidence type="ECO:0000256" key="14">
    <source>
        <dbReference type="SAM" id="Coils"/>
    </source>
</evidence>
<dbReference type="OrthoDB" id="466272at2"/>
<evidence type="ECO:0000256" key="7">
    <source>
        <dbReference type="ARBA" id="ARBA00023065"/>
    </source>
</evidence>
<accession>A0A550J951</accession>
<evidence type="ECO:0000313" key="15">
    <source>
        <dbReference type="EMBL" id="TRO79765.1"/>
    </source>
</evidence>
<evidence type="ECO:0000256" key="1">
    <source>
        <dbReference type="ARBA" id="ARBA00005513"/>
    </source>
</evidence>
<evidence type="ECO:0000256" key="12">
    <source>
        <dbReference type="ARBA" id="ARBA00037847"/>
    </source>
</evidence>
<comment type="function">
    <text evidence="10 13">F(1)F(0) ATP synthase produces ATP from ADP in the presence of a proton or sodium gradient. F-type ATPases consist of two structural domains, F(1) containing the extramembraneous catalytic core and F(0) containing the membrane proton channel, linked together by a central stalk and a peripheral stalk. During catalysis, ATP synthesis in the catalytic domain of F(1) is coupled via a rotary mechanism of the central stalk subunits to proton translocation.</text>
</comment>
<proteinExistence type="inferred from homology"/>
<evidence type="ECO:0000256" key="9">
    <source>
        <dbReference type="ARBA" id="ARBA00023310"/>
    </source>
</evidence>
<keyword evidence="8 13" id="KW-0472">Membrane</keyword>
<comment type="subunit">
    <text evidence="13">F-type ATPases have 2 components, F(1) - the catalytic core - and F(0) - the membrane proton channel. F(1) has five subunits: alpha(3), beta(3), gamma(1), delta(1), epsilon(1). F(0) has three main subunits: a(1), b(2) and c(10-14). The alpha and beta chains form an alternating ring which encloses part of the gamma chain. F(1) is attached to F(0) by a central stalk formed by the gamma and epsilon chains, while a peripheral stalk is formed by the delta and b chains.</text>
</comment>
<dbReference type="PANTHER" id="PTHR33445">
    <property type="entry name" value="ATP SYNTHASE SUBUNIT B', CHLOROPLASTIC"/>
    <property type="match status" value="1"/>
</dbReference>
<keyword evidence="4 13" id="KW-0812">Transmembrane</keyword>
<dbReference type="Proteomes" id="UP000317155">
    <property type="component" value="Unassembled WGS sequence"/>
</dbReference>
<dbReference type="GO" id="GO:0045259">
    <property type="term" value="C:proton-transporting ATP synthase complex"/>
    <property type="evidence" value="ECO:0007669"/>
    <property type="project" value="UniProtKB-KW"/>
</dbReference>
<dbReference type="RefSeq" id="WP_092058893.1">
    <property type="nucleotide sequence ID" value="NZ_FOJJ01000041.1"/>
</dbReference>
<keyword evidence="5 13" id="KW-0375">Hydrogen ion transport</keyword>
<comment type="caution">
    <text evidence="15">The sequence shown here is derived from an EMBL/GenBank/DDBJ whole genome shotgun (WGS) entry which is preliminary data.</text>
</comment>
<dbReference type="CDD" id="cd06503">
    <property type="entry name" value="ATP-synt_Fo_b"/>
    <property type="match status" value="1"/>
</dbReference>
<comment type="function">
    <text evidence="11">Component of the F(0) channel, it forms part of the peripheral stalk, linking F(1) to F(0). The b'-subunit is a diverged and duplicated form of b found in plants and photosynthetic bacteria.</text>
</comment>
<reference evidence="15 16" key="1">
    <citation type="submission" date="2019-07" db="EMBL/GenBank/DDBJ databases">
        <title>Insights of Desulfuromonas acetexigens electromicrobiology.</title>
        <authorList>
            <person name="Katuri K."/>
            <person name="Sapireddy V."/>
            <person name="Shaw D.R."/>
            <person name="Saikaly P."/>
        </authorList>
    </citation>
    <scope>NUCLEOTIDE SEQUENCE [LARGE SCALE GENOMIC DNA]</scope>
    <source>
        <strain evidence="15 16">2873</strain>
    </source>
</reference>
<comment type="subcellular location">
    <subcellularLocation>
        <location evidence="13">Cell membrane</location>
        <topology evidence="13">Single-pass membrane protein</topology>
    </subcellularLocation>
    <subcellularLocation>
        <location evidence="12">Endomembrane system</location>
        <topology evidence="12">Single-pass membrane protein</topology>
    </subcellularLocation>
</comment>
<dbReference type="GO" id="GO:0012505">
    <property type="term" value="C:endomembrane system"/>
    <property type="evidence" value="ECO:0007669"/>
    <property type="project" value="UniProtKB-SubCell"/>
</dbReference>
<evidence type="ECO:0000256" key="6">
    <source>
        <dbReference type="ARBA" id="ARBA00022989"/>
    </source>
</evidence>
<name>A0A550J951_9BACT</name>
<evidence type="ECO:0000256" key="10">
    <source>
        <dbReference type="ARBA" id="ARBA00025198"/>
    </source>
</evidence>
<evidence type="ECO:0000256" key="11">
    <source>
        <dbReference type="ARBA" id="ARBA00025614"/>
    </source>
</evidence>
<dbReference type="GO" id="GO:0005886">
    <property type="term" value="C:plasma membrane"/>
    <property type="evidence" value="ECO:0007669"/>
    <property type="project" value="UniProtKB-SubCell"/>
</dbReference>
<protein>
    <recommendedName>
        <fullName evidence="13">ATP synthase subunit b</fullName>
    </recommendedName>
    <alternativeName>
        <fullName evidence="13">ATP synthase F(0) sector subunit b</fullName>
    </alternativeName>
    <alternativeName>
        <fullName evidence="13">ATPase subunit I</fullName>
    </alternativeName>
    <alternativeName>
        <fullName evidence="13">F-type ATPase subunit b</fullName>
        <shortName evidence="13">F-ATPase subunit b</shortName>
    </alternativeName>
</protein>
<keyword evidence="3 13" id="KW-0138">CF(0)</keyword>
<feature type="transmembrane region" description="Helical" evidence="13">
    <location>
        <begin position="6"/>
        <end position="27"/>
    </location>
</feature>
<dbReference type="InterPro" id="IPR002146">
    <property type="entry name" value="ATP_synth_b/b'su_bac/chlpt"/>
</dbReference>
<evidence type="ECO:0000256" key="4">
    <source>
        <dbReference type="ARBA" id="ARBA00022692"/>
    </source>
</evidence>
<evidence type="ECO:0000256" key="8">
    <source>
        <dbReference type="ARBA" id="ARBA00023136"/>
    </source>
</evidence>
<keyword evidence="9 13" id="KW-0066">ATP synthesis</keyword>
<dbReference type="PANTHER" id="PTHR33445:SF2">
    <property type="entry name" value="ATP SYNTHASE SUBUNIT B', CHLOROPLASTIC"/>
    <property type="match status" value="1"/>
</dbReference>
<evidence type="ECO:0000313" key="16">
    <source>
        <dbReference type="Proteomes" id="UP000317155"/>
    </source>
</evidence>
<dbReference type="EMBL" id="VJVV01000009">
    <property type="protein sequence ID" value="TRO79765.1"/>
    <property type="molecule type" value="Genomic_DNA"/>
</dbReference>
<evidence type="ECO:0000256" key="3">
    <source>
        <dbReference type="ARBA" id="ARBA00022547"/>
    </source>
</evidence>
<dbReference type="AlphaFoldDB" id="A0A550J951"/>
<feature type="coiled-coil region" evidence="14">
    <location>
        <begin position="34"/>
        <end position="116"/>
    </location>
</feature>
<dbReference type="GO" id="GO:0046961">
    <property type="term" value="F:proton-transporting ATPase activity, rotational mechanism"/>
    <property type="evidence" value="ECO:0007669"/>
    <property type="project" value="TreeGrafter"/>
</dbReference>
<dbReference type="Pfam" id="PF00430">
    <property type="entry name" value="ATP-synt_B"/>
    <property type="match status" value="1"/>
</dbReference>
<dbReference type="InterPro" id="IPR050059">
    <property type="entry name" value="ATP_synthase_B_chain"/>
</dbReference>
<keyword evidence="2 13" id="KW-0813">Transport</keyword>
<sequence length="265" mass="30372">MLIDWTTVAFQLFNFLLLVVLLKRFLYGPITRAMDRREEELTEIRDEASRLRAEAETALDSYLRQQRELEEESAELLRRATEEAETRRRELLAQAHAEAEVQRDQWRQALHSQQREFLAELQQRSVTGVLTLARRALAELTDETLENALARELLTRLRELPEPDQARFLAAARSGRLVARGGFAADEDLRHKLEQALGDKVGAPVELAWEESPEATLDIEIIGDGRRLAWGISGYLEEVRERVRKLFDGQGRAEVNGTDSPMEEP</sequence>
<keyword evidence="16" id="KW-1185">Reference proteome</keyword>
<evidence type="ECO:0000256" key="5">
    <source>
        <dbReference type="ARBA" id="ARBA00022781"/>
    </source>
</evidence>
<keyword evidence="6 13" id="KW-1133">Transmembrane helix</keyword>
<evidence type="ECO:0000256" key="13">
    <source>
        <dbReference type="HAMAP-Rule" id="MF_01398"/>
    </source>
</evidence>
<keyword evidence="13" id="KW-1003">Cell membrane</keyword>
<keyword evidence="7 13" id="KW-0406">Ion transport</keyword>